<feature type="domain" description="Reverse transcriptase" evidence="1">
    <location>
        <begin position="1"/>
        <end position="110"/>
    </location>
</feature>
<dbReference type="Gene3D" id="3.30.70.270">
    <property type="match status" value="1"/>
</dbReference>
<accession>A0A1S3Z9A6</accession>
<protein>
    <recommendedName>
        <fullName evidence="1">Reverse transcriptase domain-containing protein</fullName>
    </recommendedName>
</protein>
<dbReference type="PANTHER" id="PTHR46238:SF8">
    <property type="entry name" value="ENDONUCLEASE_EXONUCLEASE_PHOSPHATASE DOMAIN-CONTAINING PROTEIN"/>
    <property type="match status" value="1"/>
</dbReference>
<dbReference type="PANTHER" id="PTHR46238">
    <property type="entry name" value="REVERSE TRANSCRIPTASE DOMAIN-CONTAINING PROTEIN"/>
    <property type="match status" value="1"/>
</dbReference>
<evidence type="ECO:0000313" key="2">
    <source>
        <dbReference type="RefSeq" id="XP_016460958.1"/>
    </source>
</evidence>
<dbReference type="KEGG" id="nta:107784342"/>
<dbReference type="Pfam" id="PF00078">
    <property type="entry name" value="RVT_1"/>
    <property type="match status" value="1"/>
</dbReference>
<dbReference type="STRING" id="4097.A0A1S3Z9A6"/>
<dbReference type="InterPro" id="IPR000477">
    <property type="entry name" value="RT_dom"/>
</dbReference>
<dbReference type="OrthoDB" id="1225857at2759"/>
<name>A0A1S3Z9A6_TOBAC</name>
<dbReference type="InterPro" id="IPR043502">
    <property type="entry name" value="DNA/RNA_pol_sf"/>
</dbReference>
<dbReference type="InterPro" id="IPR043128">
    <property type="entry name" value="Rev_trsase/Diguanyl_cyclase"/>
</dbReference>
<dbReference type="RefSeq" id="XP_016460958.1">
    <property type="nucleotide sequence ID" value="XM_016605472.1"/>
</dbReference>
<proteinExistence type="predicted"/>
<feature type="non-terminal residue" evidence="2">
    <location>
        <position position="137"/>
    </location>
</feature>
<evidence type="ECO:0000259" key="1">
    <source>
        <dbReference type="PROSITE" id="PS50878"/>
    </source>
</evidence>
<dbReference type="SUPFAM" id="SSF56672">
    <property type="entry name" value="DNA/RNA polymerases"/>
    <property type="match status" value="1"/>
</dbReference>
<gene>
    <name evidence="2" type="primary">LOC107784342</name>
</gene>
<dbReference type="PROSITE" id="PS50878">
    <property type="entry name" value="RT_POL"/>
    <property type="match status" value="1"/>
</dbReference>
<organism evidence="2">
    <name type="scientific">Nicotiana tabacum</name>
    <name type="common">Common tobacco</name>
    <dbReference type="NCBI Taxonomy" id="4097"/>
    <lineage>
        <taxon>Eukaryota</taxon>
        <taxon>Viridiplantae</taxon>
        <taxon>Streptophyta</taxon>
        <taxon>Embryophyta</taxon>
        <taxon>Tracheophyta</taxon>
        <taxon>Spermatophyta</taxon>
        <taxon>Magnoliopsida</taxon>
        <taxon>eudicotyledons</taxon>
        <taxon>Gunneridae</taxon>
        <taxon>Pentapetalae</taxon>
        <taxon>asterids</taxon>
        <taxon>lamiids</taxon>
        <taxon>Solanales</taxon>
        <taxon>Solanaceae</taxon>
        <taxon>Nicotianoideae</taxon>
        <taxon>Nicotianeae</taxon>
        <taxon>Nicotiana</taxon>
    </lineage>
</organism>
<dbReference type="PaxDb" id="4097-A0A1S3Z9A6"/>
<dbReference type="AlphaFoldDB" id="A0A1S3Z9A6"/>
<reference evidence="2" key="1">
    <citation type="submission" date="2025-08" db="UniProtKB">
        <authorList>
            <consortium name="RefSeq"/>
        </authorList>
    </citation>
    <scope>IDENTIFICATION</scope>
</reference>
<sequence>MGLHQGSALSPFLFSLAMDALTRHIQGEVPWCMLFADDIVLIDETRGGVNKRLEIWRQTLDSKGFKLSRTETEYMECKFSNGTQERDMEVKLDTQVIPKRGSFKYLGSIIQGNMEINEDVTNRFGAGWMKWRLASGV</sequence>